<dbReference type="InterPro" id="IPR029751">
    <property type="entry name" value="Ribosomal_L25_dom"/>
</dbReference>
<comment type="function">
    <text evidence="5">This is one of the proteins that binds to the 5S RNA in the ribosome where it forms part of the central protuberance.</text>
</comment>
<proteinExistence type="inferred from homology"/>
<dbReference type="InterPro" id="IPR037121">
    <property type="entry name" value="Ribosomal_bL25_C"/>
</dbReference>
<comment type="similarity">
    <text evidence="5">Belongs to the bacterial ribosomal protein bL25 family. CTC subfamily.</text>
</comment>
<dbReference type="GO" id="GO:0022625">
    <property type="term" value="C:cytosolic large ribosomal subunit"/>
    <property type="evidence" value="ECO:0007669"/>
    <property type="project" value="TreeGrafter"/>
</dbReference>
<dbReference type="InterPro" id="IPR020930">
    <property type="entry name" value="Ribosomal_uL5_bac-type"/>
</dbReference>
<dbReference type="AlphaFoldDB" id="D7UUI4"/>
<dbReference type="Gene3D" id="2.170.120.20">
    <property type="entry name" value="Ribosomal protein L25, beta domain"/>
    <property type="match status" value="1"/>
</dbReference>
<comment type="caution">
    <text evidence="9">The sequence shown here is derived from an EMBL/GenBank/DDBJ whole genome shotgun (WGS) entry which is preliminary data.</text>
</comment>
<evidence type="ECO:0000256" key="4">
    <source>
        <dbReference type="ARBA" id="ARBA00023274"/>
    </source>
</evidence>
<dbReference type="GO" id="GO:0008097">
    <property type="term" value="F:5S rRNA binding"/>
    <property type="evidence" value="ECO:0007669"/>
    <property type="project" value="InterPro"/>
</dbReference>
<reference evidence="9" key="1">
    <citation type="submission" date="2010-06" db="EMBL/GenBank/DDBJ databases">
        <authorList>
            <person name="Muzny D."/>
            <person name="Qin X."/>
            <person name="Buhay C."/>
            <person name="Dugan-Rocha S."/>
            <person name="Ding Y."/>
            <person name="Chen G."/>
            <person name="Hawes A."/>
            <person name="Holder M."/>
            <person name="Jhangiani S."/>
            <person name="Johnson A."/>
            <person name="Khan Z."/>
            <person name="Li Z."/>
            <person name="Liu W."/>
            <person name="Liu X."/>
            <person name="Perez L."/>
            <person name="Shen H."/>
            <person name="Wang Q."/>
            <person name="Watt J."/>
            <person name="Xi L."/>
            <person name="Xin Y."/>
            <person name="Zhou J."/>
            <person name="Deng J."/>
            <person name="Jiang H."/>
            <person name="Liu Y."/>
            <person name="Qu J."/>
            <person name="Song X.-Z."/>
            <person name="Zhang L."/>
            <person name="Villasana D."/>
            <person name="Johnson A."/>
            <person name="Liu J."/>
            <person name="Liyanage D."/>
            <person name="Lorensuhewa L."/>
            <person name="Robinson T."/>
            <person name="Song A."/>
            <person name="Song B.-B."/>
            <person name="Dinh H."/>
            <person name="Thornton R."/>
            <person name="Coyle M."/>
            <person name="Francisco L."/>
            <person name="Jackson L."/>
            <person name="Javaid M."/>
            <person name="Korchina V."/>
            <person name="Kovar C."/>
            <person name="Mata R."/>
            <person name="Mathew T."/>
            <person name="Ngo R."/>
            <person name="Nguyen L."/>
            <person name="Nguyen N."/>
            <person name="Okwuonu G."/>
            <person name="Ongeri F."/>
            <person name="Pham C."/>
            <person name="Simmons D."/>
            <person name="Wilczek-Boney K."/>
            <person name="Hale W."/>
            <person name="Jakkamsetti A."/>
            <person name="Pham P."/>
            <person name="Ruth R."/>
            <person name="San Lucas F."/>
            <person name="Warren J."/>
            <person name="Zhang J."/>
            <person name="Zhao Z."/>
            <person name="Zhou C."/>
            <person name="Zhu D."/>
            <person name="Lee S."/>
            <person name="Bess C."/>
            <person name="Blankenburg K."/>
            <person name="Forbes L."/>
            <person name="Fu Q."/>
            <person name="Gubbala S."/>
            <person name="Hirani K."/>
            <person name="Jayaseelan J.C."/>
            <person name="Lara F."/>
            <person name="Munidasa M."/>
            <person name="Palculict T."/>
            <person name="Patil S."/>
            <person name="Pu L.-L."/>
            <person name="Saada N."/>
            <person name="Tang L."/>
            <person name="Weissenberger G."/>
            <person name="Zhu Y."/>
            <person name="Hemphill L."/>
            <person name="Shang Y."/>
            <person name="Youmans B."/>
            <person name="Ayvaz T."/>
            <person name="Ross M."/>
            <person name="Santibanez J."/>
            <person name="Aqrawi P."/>
            <person name="Gross S."/>
            <person name="Joshi V."/>
            <person name="Fowler G."/>
            <person name="Nazareth L."/>
            <person name="Reid J."/>
            <person name="Worley K."/>
            <person name="Petrosino J."/>
            <person name="Highlander S."/>
            <person name="Gibbs R."/>
        </authorList>
    </citation>
    <scope>NUCLEOTIDE SEQUENCE [LARGE SCALE GENOMIC DNA]</scope>
    <source>
        <strain evidence="9">DSM 20601</strain>
    </source>
</reference>
<evidence type="ECO:0000256" key="5">
    <source>
        <dbReference type="HAMAP-Rule" id="MF_01334"/>
    </source>
</evidence>
<feature type="domain" description="Large ribosomal subunit protein bL25 beta" evidence="8">
    <location>
        <begin position="105"/>
        <end position="188"/>
    </location>
</feature>
<evidence type="ECO:0000256" key="2">
    <source>
        <dbReference type="ARBA" id="ARBA00022884"/>
    </source>
</evidence>
<dbReference type="InterPro" id="IPR011035">
    <property type="entry name" value="Ribosomal_bL25/Gln-tRNA_synth"/>
</dbReference>
<dbReference type="NCBIfam" id="NF004133">
    <property type="entry name" value="PRK05618.2-4"/>
    <property type="match status" value="1"/>
</dbReference>
<feature type="region of interest" description="Disordered" evidence="6">
    <location>
        <begin position="187"/>
        <end position="213"/>
    </location>
</feature>
<dbReference type="Pfam" id="PF14693">
    <property type="entry name" value="Ribosomal_TL5_C"/>
    <property type="match status" value="1"/>
</dbReference>
<dbReference type="NCBIfam" id="TIGR00731">
    <property type="entry name" value="bL25_bact_ctc"/>
    <property type="match status" value="1"/>
</dbReference>
<keyword evidence="3 5" id="KW-0689">Ribosomal protein</keyword>
<evidence type="ECO:0000313" key="10">
    <source>
        <dbReference type="Proteomes" id="UP000010119"/>
    </source>
</evidence>
<comment type="subunit">
    <text evidence="5">Part of the 50S ribosomal subunit; part of the 5S rRNA/L5/L18/L25 subcomplex. Contacts the 5S rRNA. Binds to the 5S rRNA independently of L5 and L18.</text>
</comment>
<gene>
    <name evidence="5 9" type="primary">rplY</name>
    <name evidence="5" type="synonym">ctc</name>
    <name evidence="9" type="ORF">HMPREF0556_10109</name>
</gene>
<dbReference type="PANTHER" id="PTHR33284:SF1">
    <property type="entry name" value="RIBOSOMAL PROTEIN L25_GLN-TRNA SYNTHETASE, ANTI-CODON-BINDING DOMAIN-CONTAINING PROTEIN"/>
    <property type="match status" value="1"/>
</dbReference>
<dbReference type="Gene3D" id="2.40.240.10">
    <property type="entry name" value="Ribosomal Protein L25, Chain P"/>
    <property type="match status" value="1"/>
</dbReference>
<sequence length="213" mass="23188">MSGVIKMAIVLDIKKRETKPHSNITEVRESGRIPAIVYGYQSENVPVSVDELDLLKLVRENGRNAVFTVNLDGKKVNVLLHDYQIDPLKNKLVHVDLLAVDMKAEVEAEVRIDLVGESTGVKEGGVLQQVLHEVTVSATPDKLPESVEVDISELGIGDSVEVSKISTSKAFEIITDGEEVIATVTAPRVEEESTTEEVAEPEAAHGTNEEPVE</sequence>
<dbReference type="HAMAP" id="MF_01334">
    <property type="entry name" value="Ribosomal_bL25_CTC"/>
    <property type="match status" value="1"/>
</dbReference>
<evidence type="ECO:0000313" key="9">
    <source>
        <dbReference type="EMBL" id="EFI84910.1"/>
    </source>
</evidence>
<accession>D7UUI4</accession>
<feature type="domain" description="Large ribosomal subunit protein bL25 L25" evidence="7">
    <location>
        <begin position="11"/>
        <end position="97"/>
    </location>
</feature>
<dbReference type="HOGENOM" id="CLU_075939_2_0_9"/>
<dbReference type="SUPFAM" id="SSF50715">
    <property type="entry name" value="Ribosomal protein L25-like"/>
    <property type="match status" value="1"/>
</dbReference>
<dbReference type="CDD" id="cd00495">
    <property type="entry name" value="Ribosomal_L25_TL5_CTC"/>
    <property type="match status" value="1"/>
</dbReference>
<dbReference type="PANTHER" id="PTHR33284">
    <property type="entry name" value="RIBOSOMAL PROTEIN L25/GLN-TRNA SYNTHETASE, ANTI-CODON-BINDING DOMAIN-CONTAINING PROTEIN"/>
    <property type="match status" value="1"/>
</dbReference>
<keyword evidence="1 5" id="KW-0699">rRNA-binding</keyword>
<dbReference type="InterPro" id="IPR020057">
    <property type="entry name" value="Ribosomal_bL25_b-dom"/>
</dbReference>
<evidence type="ECO:0000259" key="7">
    <source>
        <dbReference type="Pfam" id="PF01386"/>
    </source>
</evidence>
<evidence type="ECO:0000259" key="8">
    <source>
        <dbReference type="Pfam" id="PF14693"/>
    </source>
</evidence>
<dbReference type="EMBL" id="ACCR02000002">
    <property type="protein sequence ID" value="EFI84910.1"/>
    <property type="molecule type" value="Genomic_DNA"/>
</dbReference>
<dbReference type="InterPro" id="IPR020056">
    <property type="entry name" value="Rbsml_bL25/Gln-tRNA_synth_N"/>
</dbReference>
<dbReference type="Proteomes" id="UP000010119">
    <property type="component" value="Unassembled WGS sequence"/>
</dbReference>
<protein>
    <recommendedName>
        <fullName evidence="5">Large ribosomal subunit protein bL25</fullName>
    </recommendedName>
    <alternativeName>
        <fullName evidence="5">General stress protein CTC</fullName>
    </alternativeName>
</protein>
<dbReference type="GO" id="GO:0003735">
    <property type="term" value="F:structural constituent of ribosome"/>
    <property type="evidence" value="ECO:0007669"/>
    <property type="project" value="InterPro"/>
</dbReference>
<dbReference type="eggNOG" id="COG1825">
    <property type="taxonomic scope" value="Bacteria"/>
</dbReference>
<name>D7UUI4_LISGR</name>
<dbReference type="GO" id="GO:0006412">
    <property type="term" value="P:translation"/>
    <property type="evidence" value="ECO:0007669"/>
    <property type="project" value="UniProtKB-UniRule"/>
</dbReference>
<dbReference type="InterPro" id="IPR001021">
    <property type="entry name" value="Ribosomal_bL25_long"/>
</dbReference>
<keyword evidence="10" id="KW-1185">Reference proteome</keyword>
<organism evidence="9 10">
    <name type="scientific">Listeria grayi DSM 20601</name>
    <dbReference type="NCBI Taxonomy" id="525367"/>
    <lineage>
        <taxon>Bacteria</taxon>
        <taxon>Bacillati</taxon>
        <taxon>Bacillota</taxon>
        <taxon>Bacilli</taxon>
        <taxon>Bacillales</taxon>
        <taxon>Listeriaceae</taxon>
        <taxon>Listeria</taxon>
    </lineage>
</organism>
<keyword evidence="4 5" id="KW-0687">Ribonucleoprotein</keyword>
<keyword evidence="2 5" id="KW-0694">RNA-binding</keyword>
<dbReference type="Pfam" id="PF01386">
    <property type="entry name" value="Ribosomal_L25p"/>
    <property type="match status" value="1"/>
</dbReference>
<evidence type="ECO:0000256" key="1">
    <source>
        <dbReference type="ARBA" id="ARBA00022730"/>
    </source>
</evidence>
<dbReference type="STRING" id="525367.HMPREF0556_10109"/>
<evidence type="ECO:0000256" key="6">
    <source>
        <dbReference type="SAM" id="MobiDB-lite"/>
    </source>
</evidence>
<evidence type="ECO:0000256" key="3">
    <source>
        <dbReference type="ARBA" id="ARBA00022980"/>
    </source>
</evidence>